<dbReference type="Proteomes" id="UP000663838">
    <property type="component" value="Unassembled WGS sequence"/>
</dbReference>
<protein>
    <submittedName>
        <fullName evidence="1">Uncharacterized protein</fullName>
    </submittedName>
</protein>
<proteinExistence type="predicted"/>
<dbReference type="AlphaFoldDB" id="A0A821YS54"/>
<comment type="caution">
    <text evidence="1">The sequence shown here is derived from an EMBL/GenBank/DDBJ whole genome shotgun (WGS) entry which is preliminary data.</text>
</comment>
<accession>A0A821YS54</accession>
<reference evidence="1" key="1">
    <citation type="submission" date="2021-02" db="EMBL/GenBank/DDBJ databases">
        <authorList>
            <person name="Nowell W R."/>
        </authorList>
    </citation>
    <scope>NUCLEOTIDE SEQUENCE</scope>
</reference>
<organism evidence="1 2">
    <name type="scientific">Rotaria socialis</name>
    <dbReference type="NCBI Taxonomy" id="392032"/>
    <lineage>
        <taxon>Eukaryota</taxon>
        <taxon>Metazoa</taxon>
        <taxon>Spiralia</taxon>
        <taxon>Gnathifera</taxon>
        <taxon>Rotifera</taxon>
        <taxon>Eurotatoria</taxon>
        <taxon>Bdelloidea</taxon>
        <taxon>Philodinida</taxon>
        <taxon>Philodinidae</taxon>
        <taxon>Rotaria</taxon>
    </lineage>
</organism>
<gene>
    <name evidence="1" type="ORF">TOA249_LOCUS34399</name>
</gene>
<dbReference type="EMBL" id="CAJOBS010019201">
    <property type="protein sequence ID" value="CAF4965898.1"/>
    <property type="molecule type" value="Genomic_DNA"/>
</dbReference>
<evidence type="ECO:0000313" key="2">
    <source>
        <dbReference type="Proteomes" id="UP000663838"/>
    </source>
</evidence>
<evidence type="ECO:0000313" key="1">
    <source>
        <dbReference type="EMBL" id="CAF4965898.1"/>
    </source>
</evidence>
<feature type="non-terminal residue" evidence="1">
    <location>
        <position position="83"/>
    </location>
</feature>
<name>A0A821YS54_9BILA</name>
<sequence>MHQELFRFNAQLAEDILRGGLHNPTTVAYFNVIQELCINITGSVELTFYPGFVRASRPKPERPITVAEATCGHLPQPDNALDS</sequence>